<keyword evidence="2" id="KW-1185">Reference proteome</keyword>
<comment type="caution">
    <text evidence="1">The sequence shown here is derived from an EMBL/GenBank/DDBJ whole genome shotgun (WGS) entry which is preliminary data.</text>
</comment>
<gene>
    <name evidence="1" type="ORF">ANN_08340</name>
</gene>
<protein>
    <submittedName>
        <fullName evidence="1">Uncharacterized protein</fullName>
    </submittedName>
</protein>
<name>A0ABQ8T159_PERAM</name>
<sequence>MSHVFIWRKEGHGGWDPMPSLYTIKNTEILVVVTDGRESFQWTRISAISYDEEWVKLIPSDPGHLVTRNECTSVLSVTQEKTRGKNVTFLTIAVDYYKHRSDKHPSIQDVSENEASNEYGNTTEAKETQNITYFLTYLLAFKEPGGSLPPSHKPAIGPKKGHLLRISGKRTKEETLEVLCTECSIVWGRKMDITTKRIEAFEMWIWRSGQTRIRNEAVLERVGEERIMLKLMKKRKINWLGHWLRRNCLLKDSLAGMVNGRRVRGRRRYQMIDNIKIYGSYEETKRKAENRKDLRKLGLQ</sequence>
<dbReference type="EMBL" id="JAJSOF020000017">
    <property type="protein sequence ID" value="KAJ4440201.1"/>
    <property type="molecule type" value="Genomic_DNA"/>
</dbReference>
<proteinExistence type="predicted"/>
<evidence type="ECO:0000313" key="2">
    <source>
        <dbReference type="Proteomes" id="UP001148838"/>
    </source>
</evidence>
<reference evidence="1 2" key="1">
    <citation type="journal article" date="2022" name="Allergy">
        <title>Genome assembly and annotation of Periplaneta americana reveal a comprehensive cockroach allergen profile.</title>
        <authorList>
            <person name="Wang L."/>
            <person name="Xiong Q."/>
            <person name="Saelim N."/>
            <person name="Wang L."/>
            <person name="Nong W."/>
            <person name="Wan A.T."/>
            <person name="Shi M."/>
            <person name="Liu X."/>
            <person name="Cao Q."/>
            <person name="Hui J.H.L."/>
            <person name="Sookrung N."/>
            <person name="Leung T.F."/>
            <person name="Tungtrongchitr A."/>
            <person name="Tsui S.K.W."/>
        </authorList>
    </citation>
    <scope>NUCLEOTIDE SEQUENCE [LARGE SCALE GENOMIC DNA]</scope>
    <source>
        <strain evidence="1">PWHHKU_190912</strain>
    </source>
</reference>
<accession>A0ABQ8T159</accession>
<dbReference type="Proteomes" id="UP001148838">
    <property type="component" value="Unassembled WGS sequence"/>
</dbReference>
<evidence type="ECO:0000313" key="1">
    <source>
        <dbReference type="EMBL" id="KAJ4440201.1"/>
    </source>
</evidence>
<organism evidence="1 2">
    <name type="scientific">Periplaneta americana</name>
    <name type="common">American cockroach</name>
    <name type="synonym">Blatta americana</name>
    <dbReference type="NCBI Taxonomy" id="6978"/>
    <lineage>
        <taxon>Eukaryota</taxon>
        <taxon>Metazoa</taxon>
        <taxon>Ecdysozoa</taxon>
        <taxon>Arthropoda</taxon>
        <taxon>Hexapoda</taxon>
        <taxon>Insecta</taxon>
        <taxon>Pterygota</taxon>
        <taxon>Neoptera</taxon>
        <taxon>Polyneoptera</taxon>
        <taxon>Dictyoptera</taxon>
        <taxon>Blattodea</taxon>
        <taxon>Blattoidea</taxon>
        <taxon>Blattidae</taxon>
        <taxon>Blattinae</taxon>
        <taxon>Periplaneta</taxon>
    </lineage>
</organism>